<gene>
    <name evidence="1" type="ORF">RFH47_03765</name>
</gene>
<reference evidence="1" key="1">
    <citation type="submission" date="2023-08" db="EMBL/GenBank/DDBJ databases">
        <title>Emergence of clinically-relevant ST2 carbapenem-resistant Acinetobacter baumannii strains in hospital sewages in Zhejiang, East of China.</title>
        <authorList>
            <person name="Kaichao C."/>
            <person name="Zhang R."/>
        </authorList>
    </citation>
    <scope>NUCLEOTIDE SEQUENCE</scope>
    <source>
        <strain evidence="1">M-RB-37</strain>
    </source>
</reference>
<dbReference type="EMBL" id="JAVIDL010000005">
    <property type="protein sequence ID" value="MDQ8934848.1"/>
    <property type="molecule type" value="Genomic_DNA"/>
</dbReference>
<sequence>MIIKTELDAEKNELFILAEDRMNNIQLMEEMISNYINENINSKFKLYLFLCDSTWRTNSKINCHKGLWKQQYIREKFGKYSNNEEKNL</sequence>
<accession>A0AAW8J6W2</accession>
<dbReference type="RefSeq" id="WP_308981013.1">
    <property type="nucleotide sequence ID" value="NZ_JAVIDL010000005.1"/>
</dbReference>
<organism evidence="1 2">
    <name type="scientific">Acinetobacter rudis</name>
    <dbReference type="NCBI Taxonomy" id="632955"/>
    <lineage>
        <taxon>Bacteria</taxon>
        <taxon>Pseudomonadati</taxon>
        <taxon>Pseudomonadota</taxon>
        <taxon>Gammaproteobacteria</taxon>
        <taxon>Moraxellales</taxon>
        <taxon>Moraxellaceae</taxon>
        <taxon>Acinetobacter</taxon>
    </lineage>
</organism>
<name>A0AAW8J6W2_9GAMM</name>
<dbReference type="AlphaFoldDB" id="A0AAW8J6W2"/>
<proteinExistence type="predicted"/>
<evidence type="ECO:0000313" key="2">
    <source>
        <dbReference type="Proteomes" id="UP001243844"/>
    </source>
</evidence>
<dbReference type="Proteomes" id="UP001243844">
    <property type="component" value="Unassembled WGS sequence"/>
</dbReference>
<comment type="caution">
    <text evidence="1">The sequence shown here is derived from an EMBL/GenBank/DDBJ whole genome shotgun (WGS) entry which is preliminary data.</text>
</comment>
<evidence type="ECO:0000313" key="1">
    <source>
        <dbReference type="EMBL" id="MDQ8934848.1"/>
    </source>
</evidence>
<protein>
    <submittedName>
        <fullName evidence="1">Uncharacterized protein</fullName>
    </submittedName>
</protein>